<name>A0ABS2DVJ7_9BURK</name>
<dbReference type="PANTHER" id="PTHR35340:SF10">
    <property type="entry name" value="CYTOPLASMIC PROTEIN"/>
    <property type="match status" value="1"/>
</dbReference>
<proteinExistence type="predicted"/>
<accession>A0ABS2DVJ7</accession>
<dbReference type="EMBL" id="JACJJC010000349">
    <property type="protein sequence ID" value="MBM6705333.1"/>
    <property type="molecule type" value="Genomic_DNA"/>
</dbReference>
<sequence length="114" mass="12806">NKQGVTMSADELAELDKSDKFGDILGTGAGRNWAHVNSVDYDPTDDSIIVSSRHQSAIIKIGRDKKVKWIIGSHQGWKAGLKEKLLTPVDKNGKRIKCDEFCNVCEQNFDWTWT</sequence>
<keyword evidence="2" id="KW-1185">Reference proteome</keyword>
<feature type="non-terminal residue" evidence="1">
    <location>
        <position position="1"/>
    </location>
</feature>
<dbReference type="RefSeq" id="WP_205105257.1">
    <property type="nucleotide sequence ID" value="NZ_JACJJC010000349.1"/>
</dbReference>
<protein>
    <submittedName>
        <fullName evidence="1">Aryl-sulfate sulfotransferase</fullName>
    </submittedName>
</protein>
<dbReference type="Proteomes" id="UP000715095">
    <property type="component" value="Unassembled WGS sequence"/>
</dbReference>
<dbReference type="PANTHER" id="PTHR35340">
    <property type="entry name" value="PQQ ENZYME REPEAT PROTEIN-RELATED"/>
    <property type="match status" value="1"/>
</dbReference>
<feature type="non-terminal residue" evidence="1">
    <location>
        <position position="114"/>
    </location>
</feature>
<evidence type="ECO:0000313" key="1">
    <source>
        <dbReference type="EMBL" id="MBM6705333.1"/>
    </source>
</evidence>
<dbReference type="InterPro" id="IPR010262">
    <property type="entry name" value="Arylsulfotransferase_bact"/>
</dbReference>
<dbReference type="InterPro" id="IPR053143">
    <property type="entry name" value="Arylsulfate_ST"/>
</dbReference>
<organism evidence="1 2">
    <name type="scientific">Sutterella massiliensis</name>
    <dbReference type="NCBI Taxonomy" id="1816689"/>
    <lineage>
        <taxon>Bacteria</taxon>
        <taxon>Pseudomonadati</taxon>
        <taxon>Pseudomonadota</taxon>
        <taxon>Betaproteobacteria</taxon>
        <taxon>Burkholderiales</taxon>
        <taxon>Sutterellaceae</taxon>
        <taxon>Sutterella</taxon>
    </lineage>
</organism>
<reference evidence="1 2" key="1">
    <citation type="journal article" date="2021" name="Sci. Rep.">
        <title>The distribution of antibiotic resistance genes in chicken gut microbiota commensals.</title>
        <authorList>
            <person name="Juricova H."/>
            <person name="Matiasovicova J."/>
            <person name="Kubasova T."/>
            <person name="Cejkova D."/>
            <person name="Rychlik I."/>
        </authorList>
    </citation>
    <scope>NUCLEOTIDE SEQUENCE [LARGE SCALE GENOMIC DNA]</scope>
    <source>
        <strain evidence="1 2">An829</strain>
    </source>
</reference>
<evidence type="ECO:0000313" key="2">
    <source>
        <dbReference type="Proteomes" id="UP000715095"/>
    </source>
</evidence>
<comment type="caution">
    <text evidence="1">The sequence shown here is derived from an EMBL/GenBank/DDBJ whole genome shotgun (WGS) entry which is preliminary data.</text>
</comment>
<dbReference type="Pfam" id="PF05935">
    <property type="entry name" value="Arylsulfotrans"/>
    <property type="match status" value="1"/>
</dbReference>
<gene>
    <name evidence="1" type="ORF">H6A60_12750</name>
</gene>